<feature type="compositionally biased region" description="Pro residues" evidence="7">
    <location>
        <begin position="84"/>
        <end position="96"/>
    </location>
</feature>
<organism evidence="9 10">
    <name type="scientific">Spinacia oleracea</name>
    <name type="common">Spinach</name>
    <dbReference type="NCBI Taxonomy" id="3562"/>
    <lineage>
        <taxon>Eukaryota</taxon>
        <taxon>Viridiplantae</taxon>
        <taxon>Streptophyta</taxon>
        <taxon>Embryophyta</taxon>
        <taxon>Tracheophyta</taxon>
        <taxon>Spermatophyta</taxon>
        <taxon>Magnoliopsida</taxon>
        <taxon>eudicotyledons</taxon>
        <taxon>Gunneridae</taxon>
        <taxon>Pentapetalae</taxon>
        <taxon>Caryophyllales</taxon>
        <taxon>Chenopodiaceae</taxon>
        <taxon>Chenopodioideae</taxon>
        <taxon>Anserineae</taxon>
        <taxon>Spinacia</taxon>
    </lineage>
</organism>
<dbReference type="GO" id="GO:0004816">
    <property type="term" value="F:asparagine-tRNA ligase activity"/>
    <property type="evidence" value="ECO:0000318"/>
    <property type="project" value="GO_Central"/>
</dbReference>
<feature type="domain" description="Aminoacyl-transfer RNA synthetases class-II family profile" evidence="8">
    <location>
        <begin position="414"/>
        <end position="645"/>
    </location>
</feature>
<dbReference type="InterPro" id="IPR045864">
    <property type="entry name" value="aa-tRNA-synth_II/BPL/LPL"/>
</dbReference>
<evidence type="ECO:0000256" key="4">
    <source>
        <dbReference type="ARBA" id="ARBA00022917"/>
    </source>
</evidence>
<feature type="compositionally biased region" description="Low complexity" evidence="7">
    <location>
        <begin position="21"/>
        <end position="34"/>
    </location>
</feature>
<dbReference type="RefSeq" id="XP_021863522.2">
    <property type="nucleotide sequence ID" value="XM_022007830.2"/>
</dbReference>
<dbReference type="Pfam" id="PF00152">
    <property type="entry name" value="tRNA-synt_2"/>
    <property type="match status" value="1"/>
</dbReference>
<evidence type="ECO:0000313" key="9">
    <source>
        <dbReference type="Proteomes" id="UP000813463"/>
    </source>
</evidence>
<dbReference type="SUPFAM" id="SSF55681">
    <property type="entry name" value="Class II aaRS and biotin synthetases"/>
    <property type="match status" value="1"/>
</dbReference>
<dbReference type="Gene3D" id="3.30.930.10">
    <property type="entry name" value="Bira Bifunctional Protein, Domain 2"/>
    <property type="match status" value="1"/>
</dbReference>
<sequence length="655" mass="73617">MAPKEEASSAANETPKKMATLQLQQQQQQQQQQQAKTHIPTCNYSKRVVLKTLLSREDRGVGLVGERIVIGGWVKSSKEVRKQPPLPQPDTLPQPGPKTGEKDVTCTEILQNRMPIFRTFLKLFGVGNHAEKDSLGGLAHRVQHPVFSTVFLQISDGSCISSLQVVVESTLAPPGQILLNGTCILVEGIIQPPSTGGKHSIEVKAEKVLHLGVVEDHEKYPLSKKRLPLHTLRDWAHFRPRTTTIASITRIRHALTQATHNFFQNNGFLYVQVPVITTTDSEGFNNKFNVTTLLNKTKSEEEPTKGSSRNEVISGVSLASIKASLKEKSHQVEELKRTDSNREALLAAIQDLKKTNELASQLEAKEKKEKAKTTSAMVKPDRLDFTDDFFSCQAFLTVSGRLHLESYACALGNVYSFGPRFKAQTSHSTRHVSEMWMAEAEMAFSELEEAMSCATDLLKHLCKWVLENCTEDMKFVLKRVDQSIVGRLQSVVSTNFEKIPYCKAIDILKQVREKKFELNVEWGVPLTEEHESYLADEIYKKPVIIYDYPKEVKPFYVRQNDDGKTVAAFDVIVPKVGAVIRGSQNEERVKVLRTRIKELGLSSEQYEWYLDLRRNGTAKHAGFSLTFDLIVLLATGISDIRDVIPFPRSYGKISN</sequence>
<dbReference type="CDD" id="cd04318">
    <property type="entry name" value="EcAsnRS_like_N"/>
    <property type="match status" value="1"/>
</dbReference>
<gene>
    <name evidence="10" type="primary">LOC110802378</name>
</gene>
<proteinExistence type="predicted"/>
<keyword evidence="4" id="KW-0648">Protein biosynthesis</keyword>
<dbReference type="GO" id="GO:0005524">
    <property type="term" value="F:ATP binding"/>
    <property type="evidence" value="ECO:0007669"/>
    <property type="project" value="UniProtKB-KW"/>
</dbReference>
<dbReference type="InterPro" id="IPR006195">
    <property type="entry name" value="aa-tRNA-synth_II"/>
</dbReference>
<evidence type="ECO:0000256" key="3">
    <source>
        <dbReference type="ARBA" id="ARBA00022840"/>
    </source>
</evidence>
<accession>A0A9R0JAB8</accession>
<dbReference type="AlphaFoldDB" id="A0A9R0JAB8"/>
<dbReference type="Proteomes" id="UP000813463">
    <property type="component" value="Chromosome 1"/>
</dbReference>
<keyword evidence="6" id="KW-0175">Coiled coil</keyword>
<dbReference type="PROSITE" id="PS50862">
    <property type="entry name" value="AA_TRNA_LIGASE_II"/>
    <property type="match status" value="1"/>
</dbReference>
<dbReference type="InterPro" id="IPR004364">
    <property type="entry name" value="Aa-tRNA-synt_II"/>
</dbReference>
<keyword evidence="9" id="KW-1185">Reference proteome</keyword>
<dbReference type="GeneID" id="110802378"/>
<evidence type="ECO:0000256" key="6">
    <source>
        <dbReference type="SAM" id="Coils"/>
    </source>
</evidence>
<reference evidence="9" key="1">
    <citation type="journal article" date="2021" name="Nat. Commun.">
        <title>Genomic analyses provide insights into spinach domestication and the genetic basis of agronomic traits.</title>
        <authorList>
            <person name="Cai X."/>
            <person name="Sun X."/>
            <person name="Xu C."/>
            <person name="Sun H."/>
            <person name="Wang X."/>
            <person name="Ge C."/>
            <person name="Zhang Z."/>
            <person name="Wang Q."/>
            <person name="Fei Z."/>
            <person name="Jiao C."/>
            <person name="Wang Q."/>
        </authorList>
    </citation>
    <scope>NUCLEOTIDE SEQUENCE [LARGE SCALE GENOMIC DNA]</scope>
    <source>
        <strain evidence="9">cv. Varoflay</strain>
    </source>
</reference>
<name>A0A9R0JAB8_SPIOL</name>
<keyword evidence="3" id="KW-0067">ATP-binding</keyword>
<dbReference type="PANTHER" id="PTHR22594">
    <property type="entry name" value="ASPARTYL/LYSYL-TRNA SYNTHETASE"/>
    <property type="match status" value="1"/>
</dbReference>
<evidence type="ECO:0000259" key="8">
    <source>
        <dbReference type="PROSITE" id="PS50862"/>
    </source>
</evidence>
<keyword evidence="1 10" id="KW-0436">Ligase</keyword>
<dbReference type="GO" id="GO:0006421">
    <property type="term" value="P:asparaginyl-tRNA aminoacylation"/>
    <property type="evidence" value="ECO:0000318"/>
    <property type="project" value="GO_Central"/>
</dbReference>
<evidence type="ECO:0000256" key="7">
    <source>
        <dbReference type="SAM" id="MobiDB-lite"/>
    </source>
</evidence>
<evidence type="ECO:0000256" key="2">
    <source>
        <dbReference type="ARBA" id="ARBA00022741"/>
    </source>
</evidence>
<reference evidence="10" key="2">
    <citation type="submission" date="2025-08" db="UniProtKB">
        <authorList>
            <consortium name="RefSeq"/>
        </authorList>
    </citation>
    <scope>IDENTIFICATION</scope>
    <source>
        <tissue evidence="10">Leaf</tissue>
    </source>
</reference>
<feature type="coiled-coil region" evidence="6">
    <location>
        <begin position="318"/>
        <end position="372"/>
    </location>
</feature>
<feature type="region of interest" description="Disordered" evidence="7">
    <location>
        <begin position="1"/>
        <end position="38"/>
    </location>
</feature>
<feature type="region of interest" description="Disordered" evidence="7">
    <location>
        <begin position="79"/>
        <end position="102"/>
    </location>
</feature>
<evidence type="ECO:0000313" key="10">
    <source>
        <dbReference type="RefSeq" id="XP_021863522.2"/>
    </source>
</evidence>
<dbReference type="KEGG" id="soe:110802378"/>
<dbReference type="GO" id="GO:0005739">
    <property type="term" value="C:mitochondrion"/>
    <property type="evidence" value="ECO:0000318"/>
    <property type="project" value="GO_Central"/>
</dbReference>
<evidence type="ECO:0000256" key="5">
    <source>
        <dbReference type="ARBA" id="ARBA00023146"/>
    </source>
</evidence>
<dbReference type="PANTHER" id="PTHR22594:SF36">
    <property type="entry name" value="ASPARAGINE--TRNA LIGASE, CYTOPLASMIC 2"/>
    <property type="match status" value="1"/>
</dbReference>
<evidence type="ECO:0000256" key="1">
    <source>
        <dbReference type="ARBA" id="ARBA00022598"/>
    </source>
</evidence>
<protein>
    <submittedName>
        <fullName evidence="10">Asparagine--tRNA ligase, cytoplasmic 2</fullName>
    </submittedName>
</protein>
<keyword evidence="2" id="KW-0547">Nucleotide-binding</keyword>
<dbReference type="NCBIfam" id="NF003037">
    <property type="entry name" value="PRK03932.1"/>
    <property type="match status" value="1"/>
</dbReference>
<keyword evidence="5" id="KW-0030">Aminoacyl-tRNA synthetase</keyword>